<keyword evidence="2" id="KW-1185">Reference proteome</keyword>
<dbReference type="Proteomes" id="UP000008544">
    <property type="component" value="Chromosome"/>
</dbReference>
<protein>
    <submittedName>
        <fullName evidence="1">Uncharacterized protein</fullName>
    </submittedName>
</protein>
<accession>B1I491</accession>
<dbReference type="HOGENOM" id="CLU_2681671_0_0_9"/>
<sequence>MLNNGEEFKVLIYNSRNLVETLRLEEQEISPMQRARLMFQLRLAYNLTLKQCPDQRLVRELKGIIQECEGLLSS</sequence>
<name>B1I491_DESAP</name>
<evidence type="ECO:0000313" key="2">
    <source>
        <dbReference type="Proteomes" id="UP000008544"/>
    </source>
</evidence>
<dbReference type="RefSeq" id="WP_012302370.1">
    <property type="nucleotide sequence ID" value="NC_010424.1"/>
</dbReference>
<evidence type="ECO:0000313" key="1">
    <source>
        <dbReference type="EMBL" id="ACA59785.1"/>
    </source>
</evidence>
<reference evidence="1 2" key="2">
    <citation type="journal article" date="2008" name="Science">
        <title>Environmental genomics reveals a single-species ecosystem deep within Earth.</title>
        <authorList>
            <person name="Chivian D."/>
            <person name="Brodie E.L."/>
            <person name="Alm E.J."/>
            <person name="Culley D.E."/>
            <person name="Dehal P.S."/>
            <person name="Desantis T.Z."/>
            <person name="Gihring T.M."/>
            <person name="Lapidus A."/>
            <person name="Lin L.H."/>
            <person name="Lowry S.R."/>
            <person name="Moser D.P."/>
            <person name="Richardson P.M."/>
            <person name="Southam G."/>
            <person name="Wanger G."/>
            <person name="Pratt L.M."/>
            <person name="Andersen G.L."/>
            <person name="Hazen T.C."/>
            <person name="Brockman F.J."/>
            <person name="Arkin A.P."/>
            <person name="Onstott T.C."/>
        </authorList>
    </citation>
    <scope>NUCLEOTIDE SEQUENCE [LARGE SCALE GENOMIC DNA]</scope>
    <source>
        <strain evidence="1 2">MP104C</strain>
    </source>
</reference>
<reference evidence="2" key="1">
    <citation type="submission" date="2007-10" db="EMBL/GenBank/DDBJ databases">
        <title>Complete sequence of chromosome of Desulforudis audaxviator MP104C.</title>
        <authorList>
            <person name="Copeland A."/>
            <person name="Lucas S."/>
            <person name="Lapidus A."/>
            <person name="Barry K."/>
            <person name="Glavina del Rio T."/>
            <person name="Dalin E."/>
            <person name="Tice H."/>
            <person name="Bruce D."/>
            <person name="Pitluck S."/>
            <person name="Lowry S.R."/>
            <person name="Larimer F."/>
            <person name="Land M.L."/>
            <person name="Hauser L."/>
            <person name="Kyrpides N."/>
            <person name="Ivanova N.N."/>
            <person name="Richardson P."/>
        </authorList>
    </citation>
    <scope>NUCLEOTIDE SEQUENCE [LARGE SCALE GENOMIC DNA]</scope>
    <source>
        <strain evidence="2">MP104C</strain>
    </source>
</reference>
<proteinExistence type="predicted"/>
<organism evidence="1 2">
    <name type="scientific">Desulforudis audaxviator (strain MP104C)</name>
    <dbReference type="NCBI Taxonomy" id="477974"/>
    <lineage>
        <taxon>Bacteria</taxon>
        <taxon>Bacillati</taxon>
        <taxon>Bacillota</taxon>
        <taxon>Clostridia</taxon>
        <taxon>Thermoanaerobacterales</taxon>
        <taxon>Candidatus Desulforudaceae</taxon>
        <taxon>Candidatus Desulforudis</taxon>
    </lineage>
</organism>
<dbReference type="AlphaFoldDB" id="B1I491"/>
<gene>
    <name evidence="1" type="ordered locus">Daud_1274</name>
</gene>
<dbReference type="KEGG" id="dau:Daud_1274"/>
<dbReference type="EMBL" id="CP000860">
    <property type="protein sequence ID" value="ACA59785.1"/>
    <property type="molecule type" value="Genomic_DNA"/>
</dbReference>